<sequence length="494" mass="53057">MGLAAVSRIVLLLFATVLCGVLAQDAPLWIQGDFNDATVADDTYNSGGTITVNGWVMKVPKNLLVQFPAAWVPWREFVAIKNDLVGFETLVIGNTVNGEQRVGQVVIYQFFENLASGFIDSIDMADGSLQLRNGPKVRINDPNGVFSVGYKGFPQFTADDVNPSITSFSGFPMCIPRNTTDPLCPLSQRPFAGPGIFTAPDPLVMAPLQVGDFITYSGIRKNGEILAFNIVTMNTQIQTVGNVAYVRVELALLGIDNPSPNAEITPTRFVGFTSNNRATISLYAMDVDPCTGETRDRIIASTGLRGGRNEQNKFEYRNNVLARYTREYRATVEINGIQQTRVTKNGLVAGTYVAPVNVWVQGEQVVPGTAPVPHDFSEMGWLTQGVGADESGNIWGPLDPFPQTGVLIEPPVCAVVTPAARVASNTTVSETITRRSAKFKRDTYAQARSEAIADAQNGGTTDPGFKVDPAEQALIDAKMAKKAAAAAAAGVTLA</sequence>
<dbReference type="EMBL" id="CP034209">
    <property type="protein sequence ID" value="QBZ63704.1"/>
    <property type="molecule type" value="Genomic_DNA"/>
</dbReference>
<evidence type="ECO:0000313" key="2">
    <source>
        <dbReference type="Proteomes" id="UP000294847"/>
    </source>
</evidence>
<evidence type="ECO:0000313" key="1">
    <source>
        <dbReference type="EMBL" id="QBZ63704.1"/>
    </source>
</evidence>
<organism evidence="1 2">
    <name type="scientific">Pyricularia oryzae</name>
    <name type="common">Rice blast fungus</name>
    <name type="synonym">Magnaporthe oryzae</name>
    <dbReference type="NCBI Taxonomy" id="318829"/>
    <lineage>
        <taxon>Eukaryota</taxon>
        <taxon>Fungi</taxon>
        <taxon>Dikarya</taxon>
        <taxon>Ascomycota</taxon>
        <taxon>Pezizomycotina</taxon>
        <taxon>Sordariomycetes</taxon>
        <taxon>Sordariomycetidae</taxon>
        <taxon>Magnaporthales</taxon>
        <taxon>Pyriculariaceae</taxon>
        <taxon>Pyricularia</taxon>
    </lineage>
</organism>
<protein>
    <submittedName>
        <fullName evidence="1">Uncharacterized protein</fullName>
    </submittedName>
</protein>
<proteinExistence type="predicted"/>
<reference evidence="1 2" key="1">
    <citation type="journal article" date="2019" name="Mol. Biol. Evol.">
        <title>Blast fungal genomes show frequent chromosomal changes, gene gains and losses, and effector gene turnover.</title>
        <authorList>
            <person name="Gomez Luciano L.B."/>
            <person name="Jason Tsai I."/>
            <person name="Chuma I."/>
            <person name="Tosa Y."/>
            <person name="Chen Y.H."/>
            <person name="Li J.Y."/>
            <person name="Li M.Y."/>
            <person name="Jade Lu M.Y."/>
            <person name="Nakayashiki H."/>
            <person name="Li W.H."/>
        </authorList>
    </citation>
    <scope>NUCLEOTIDE SEQUENCE [LARGE SCALE GENOMIC DNA]</scope>
    <source>
        <strain evidence="1">MZ5-1-6</strain>
    </source>
</reference>
<dbReference type="AlphaFoldDB" id="A0A4P7NN59"/>
<gene>
    <name evidence="1" type="ORF">PoMZ_05391</name>
</gene>
<dbReference type="VEuPathDB" id="FungiDB:M_BR32_EuGene_00089731"/>
<accession>A0A4P7NN59</accession>
<name>A0A4P7NN59_PYROR</name>
<dbReference type="OMA" id="DFSQMPW"/>
<dbReference type="Proteomes" id="UP000294847">
    <property type="component" value="Chromosome 6"/>
</dbReference>